<dbReference type="Proteomes" id="UP001140206">
    <property type="component" value="Chromosome 5"/>
</dbReference>
<dbReference type="Pfam" id="PF04640">
    <property type="entry name" value="PLATZ"/>
    <property type="match status" value="1"/>
</dbReference>
<dbReference type="InterPro" id="IPR006734">
    <property type="entry name" value="PLATZ"/>
</dbReference>
<dbReference type="InterPro" id="IPR000315">
    <property type="entry name" value="Znf_B-box"/>
</dbReference>
<evidence type="ECO:0000313" key="4">
    <source>
        <dbReference type="EMBL" id="KAJ4750866.1"/>
    </source>
</evidence>
<dbReference type="EMBL" id="JAMFTS010000005">
    <property type="protein sequence ID" value="KAJ4750866.1"/>
    <property type="molecule type" value="Genomic_DNA"/>
</dbReference>
<evidence type="ECO:0000256" key="1">
    <source>
        <dbReference type="PROSITE-ProRule" id="PRU00024"/>
    </source>
</evidence>
<protein>
    <submittedName>
        <fullName evidence="4">PLATZ transcription factor family protein</fullName>
    </submittedName>
</protein>
<feature type="compositionally biased region" description="Basic and acidic residues" evidence="2">
    <location>
        <begin position="174"/>
        <end position="188"/>
    </location>
</feature>
<feature type="domain" description="B box-type" evidence="3">
    <location>
        <begin position="24"/>
        <end position="66"/>
    </location>
</feature>
<keyword evidence="5" id="KW-1185">Reference proteome</keyword>
<dbReference type="AlphaFoldDB" id="A0AAV8C8L1"/>
<keyword evidence="1" id="KW-0863">Zinc-finger</keyword>
<dbReference type="PROSITE" id="PS50119">
    <property type="entry name" value="ZF_BBOX"/>
    <property type="match status" value="1"/>
</dbReference>
<dbReference type="PANTHER" id="PTHR31065">
    <property type="entry name" value="PLATZ TRANSCRIPTION FACTOR FAMILY PROTEIN"/>
    <property type="match status" value="1"/>
</dbReference>
<evidence type="ECO:0000313" key="5">
    <source>
        <dbReference type="Proteomes" id="UP001140206"/>
    </source>
</evidence>
<proteinExistence type="predicted"/>
<feature type="region of interest" description="Disordered" evidence="2">
    <location>
        <begin position="174"/>
        <end position="212"/>
    </location>
</feature>
<evidence type="ECO:0000259" key="3">
    <source>
        <dbReference type="PROSITE" id="PS50119"/>
    </source>
</evidence>
<accession>A0AAV8C8L1</accession>
<reference evidence="4" key="1">
    <citation type="submission" date="2022-08" db="EMBL/GenBank/DDBJ databases">
        <authorList>
            <person name="Marques A."/>
        </authorList>
    </citation>
    <scope>NUCLEOTIDE SEQUENCE</scope>
    <source>
        <strain evidence="4">RhyPub2mFocal</strain>
        <tissue evidence="4">Leaves</tissue>
    </source>
</reference>
<organism evidence="4 5">
    <name type="scientific">Rhynchospora pubera</name>
    <dbReference type="NCBI Taxonomy" id="906938"/>
    <lineage>
        <taxon>Eukaryota</taxon>
        <taxon>Viridiplantae</taxon>
        <taxon>Streptophyta</taxon>
        <taxon>Embryophyta</taxon>
        <taxon>Tracheophyta</taxon>
        <taxon>Spermatophyta</taxon>
        <taxon>Magnoliopsida</taxon>
        <taxon>Liliopsida</taxon>
        <taxon>Poales</taxon>
        <taxon>Cyperaceae</taxon>
        <taxon>Cyperoideae</taxon>
        <taxon>Rhynchosporeae</taxon>
        <taxon>Rhynchospora</taxon>
    </lineage>
</organism>
<keyword evidence="1" id="KW-0862">Zinc</keyword>
<name>A0AAV8C8L1_9POAL</name>
<gene>
    <name evidence="4" type="ORF">LUZ62_085271</name>
</gene>
<dbReference type="PANTHER" id="PTHR31065:SF90">
    <property type="entry name" value="(WILD MALAYSIAN BANANA) HYPOTHETICAL PROTEIN"/>
    <property type="match status" value="1"/>
</dbReference>
<sequence>MEQGKAPSPEWLLPLLESKFFEQCERHLNQRKNEINRFCMECADSLCPNCVTEHFRKGEKHHFLQIRHYVHSDVVRVDDITKLLDITKIQQYIANGAKVVHLNPKTSKANPEGVTKSYIGGTPCTICTRAISKPNLFCSIACKRFDDYDKEVLFNLEATGDDCDKPETGVKRCFTGKEESSSGSEKSDANCSFVTSHRKNNRKATPVRSPFN</sequence>
<keyword evidence="1" id="KW-0479">Metal-binding</keyword>
<comment type="caution">
    <text evidence="4">The sequence shown here is derived from an EMBL/GenBank/DDBJ whole genome shotgun (WGS) entry which is preliminary data.</text>
</comment>
<evidence type="ECO:0000256" key="2">
    <source>
        <dbReference type="SAM" id="MobiDB-lite"/>
    </source>
</evidence>
<dbReference type="GO" id="GO:0008270">
    <property type="term" value="F:zinc ion binding"/>
    <property type="evidence" value="ECO:0007669"/>
    <property type="project" value="UniProtKB-KW"/>
</dbReference>